<dbReference type="Proteomes" id="UP000288096">
    <property type="component" value="Unassembled WGS sequence"/>
</dbReference>
<dbReference type="AlphaFoldDB" id="A0A401FZZ4"/>
<dbReference type="EMBL" id="BEXT01000001">
    <property type="protein sequence ID" value="GBC62517.1"/>
    <property type="molecule type" value="Genomic_DNA"/>
</dbReference>
<evidence type="ECO:0000313" key="1">
    <source>
        <dbReference type="EMBL" id="GBC62517.1"/>
    </source>
</evidence>
<proteinExistence type="predicted"/>
<name>A0A401FZZ4_9BACT</name>
<reference evidence="2" key="1">
    <citation type="submission" date="2017-11" db="EMBL/GenBank/DDBJ databases">
        <authorList>
            <person name="Watanabe M."/>
            <person name="Kojima H."/>
        </authorList>
    </citation>
    <scope>NUCLEOTIDE SEQUENCE [LARGE SCALE GENOMIC DNA]</scope>
    <source>
        <strain evidence="2">Tokyo 01</strain>
    </source>
</reference>
<accession>A0A401FZZ4</accession>
<comment type="caution">
    <text evidence="1">The sequence shown here is derived from an EMBL/GenBank/DDBJ whole genome shotgun (WGS) entry which is preliminary data.</text>
</comment>
<gene>
    <name evidence="1" type="ORF">DENIS_3489</name>
</gene>
<dbReference type="RefSeq" id="WP_124329684.1">
    <property type="nucleotide sequence ID" value="NZ_BEXT01000001.1"/>
</dbReference>
<reference evidence="2" key="2">
    <citation type="submission" date="2019-01" db="EMBL/GenBank/DDBJ databases">
        <title>Genome sequence of Desulfonema ishimotonii strain Tokyo 01.</title>
        <authorList>
            <person name="Fukui M."/>
        </authorList>
    </citation>
    <scope>NUCLEOTIDE SEQUENCE [LARGE SCALE GENOMIC DNA]</scope>
    <source>
        <strain evidence="2">Tokyo 01</strain>
    </source>
</reference>
<sequence>MKKKQTPRKQMILRAMYARSLFSVGEIETLSGAKHVWRRLAILVRDGDVEQVGSRKNLNNRNEKVYRIRDRVKFYGKYLLRKDKRKYCSRCGQWKKRDQFNANRAMPDGLSRWCKRCRSEYDATRTEKRQAYYRDWYSDPERRARVRKQASERYQKNKKTPSE</sequence>
<dbReference type="OrthoDB" id="581550at2"/>
<protein>
    <submittedName>
        <fullName evidence="1">Uncharacterized protein</fullName>
    </submittedName>
</protein>
<organism evidence="1 2">
    <name type="scientific">Desulfonema ishimotonii</name>
    <dbReference type="NCBI Taxonomy" id="45657"/>
    <lineage>
        <taxon>Bacteria</taxon>
        <taxon>Pseudomonadati</taxon>
        <taxon>Thermodesulfobacteriota</taxon>
        <taxon>Desulfobacteria</taxon>
        <taxon>Desulfobacterales</taxon>
        <taxon>Desulfococcaceae</taxon>
        <taxon>Desulfonema</taxon>
    </lineage>
</organism>
<keyword evidence="2" id="KW-1185">Reference proteome</keyword>
<evidence type="ECO:0000313" key="2">
    <source>
        <dbReference type="Proteomes" id="UP000288096"/>
    </source>
</evidence>